<dbReference type="SMART" id="SM00353">
    <property type="entry name" value="HLH"/>
    <property type="match status" value="1"/>
</dbReference>
<keyword evidence="3" id="KW-0805">Transcription regulation</keyword>
<dbReference type="Pfam" id="PF00010">
    <property type="entry name" value="HLH"/>
    <property type="match status" value="1"/>
</dbReference>
<keyword evidence="5" id="KW-0539">Nucleus</keyword>
<feature type="region of interest" description="Disordered" evidence="6">
    <location>
        <begin position="68"/>
        <end position="155"/>
    </location>
</feature>
<dbReference type="CDD" id="cd18919">
    <property type="entry name" value="bHLH_AtBPE_like"/>
    <property type="match status" value="1"/>
</dbReference>
<proteinExistence type="inferred from homology"/>
<name>A0AAV9B3M2_ACOGR</name>
<evidence type="ECO:0000256" key="5">
    <source>
        <dbReference type="ARBA" id="ARBA00023242"/>
    </source>
</evidence>
<evidence type="ECO:0000256" key="4">
    <source>
        <dbReference type="ARBA" id="ARBA00023163"/>
    </source>
</evidence>
<protein>
    <submittedName>
        <fullName evidence="8">Transcription factor</fullName>
    </submittedName>
</protein>
<evidence type="ECO:0000256" key="3">
    <source>
        <dbReference type="ARBA" id="ARBA00023015"/>
    </source>
</evidence>
<evidence type="ECO:0000313" key="9">
    <source>
        <dbReference type="Proteomes" id="UP001179952"/>
    </source>
</evidence>
<evidence type="ECO:0000256" key="6">
    <source>
        <dbReference type="SAM" id="MobiDB-lite"/>
    </source>
</evidence>
<comment type="caution">
    <text evidence="8">The sequence shown here is derived from an EMBL/GenBank/DDBJ whole genome shotgun (WGS) entry which is preliminary data.</text>
</comment>
<evidence type="ECO:0000313" key="8">
    <source>
        <dbReference type="EMBL" id="KAK1271058.1"/>
    </source>
</evidence>
<reference evidence="8" key="1">
    <citation type="journal article" date="2023" name="Nat. Commun.">
        <title>Diploid and tetraploid genomes of Acorus and the evolution of monocots.</title>
        <authorList>
            <person name="Ma L."/>
            <person name="Liu K.W."/>
            <person name="Li Z."/>
            <person name="Hsiao Y.Y."/>
            <person name="Qi Y."/>
            <person name="Fu T."/>
            <person name="Tang G.D."/>
            <person name="Zhang D."/>
            <person name="Sun W.H."/>
            <person name="Liu D.K."/>
            <person name="Li Y."/>
            <person name="Chen G.Z."/>
            <person name="Liu X.D."/>
            <person name="Liao X.Y."/>
            <person name="Jiang Y.T."/>
            <person name="Yu X."/>
            <person name="Hao Y."/>
            <person name="Huang J."/>
            <person name="Zhao X.W."/>
            <person name="Ke S."/>
            <person name="Chen Y.Y."/>
            <person name="Wu W.L."/>
            <person name="Hsu J.L."/>
            <person name="Lin Y.F."/>
            <person name="Huang M.D."/>
            <person name="Li C.Y."/>
            <person name="Huang L."/>
            <person name="Wang Z.W."/>
            <person name="Zhao X."/>
            <person name="Zhong W.Y."/>
            <person name="Peng D.H."/>
            <person name="Ahmad S."/>
            <person name="Lan S."/>
            <person name="Zhang J.S."/>
            <person name="Tsai W.C."/>
            <person name="Van de Peer Y."/>
            <person name="Liu Z.J."/>
        </authorList>
    </citation>
    <scope>NUCLEOTIDE SEQUENCE</scope>
    <source>
        <strain evidence="8">SCP</strain>
    </source>
</reference>
<comment type="similarity">
    <text evidence="2">Belongs to the bHLH protein family.</text>
</comment>
<sequence length="347" mass="38503">MAAFSYLLDSIYQPNSPTINIKTTTNPSHFGDSLHCPSNIVFPPEITCSFESSKNISMSETQMECYSNSEEDVGLVPKSNRSSSSMAEQGQKSRIQKRRNNAQNKSVKEGKVKKQRKCSGGTKEGEEKKKNSEEPPSGYIHVRARRGQATDSHSLAERVRREKISERMKLLQGLVPGCDKVTGKALMLDEIINYVQSLQNQVEFLSMKLASVNPVLYDFGMDLDDYMVQPEKMIRLSPPMPSVPQQFNHIQATAFGSETTNNYPMLNSTTSPFFLHGQGPNAFSQSLLRSLLGLVVKSHLLQLSTNPHNKIPKESQKLNSDEDGQSRVRSGAAKLHLDKETAPVGPG</sequence>
<feature type="region of interest" description="Disordered" evidence="6">
    <location>
        <begin position="306"/>
        <end position="347"/>
    </location>
</feature>
<dbReference type="GO" id="GO:0003700">
    <property type="term" value="F:DNA-binding transcription factor activity"/>
    <property type="evidence" value="ECO:0007669"/>
    <property type="project" value="TreeGrafter"/>
</dbReference>
<evidence type="ECO:0000259" key="7">
    <source>
        <dbReference type="PROSITE" id="PS50888"/>
    </source>
</evidence>
<dbReference type="FunFam" id="4.10.280.10:FF:000002">
    <property type="entry name" value="Basic helix-loop-helix transcription factor"/>
    <property type="match status" value="1"/>
</dbReference>
<dbReference type="InterPro" id="IPR024097">
    <property type="entry name" value="bHLH_ZIP_TF"/>
</dbReference>
<dbReference type="PANTHER" id="PTHR12565">
    <property type="entry name" value="STEROL REGULATORY ELEMENT-BINDING PROTEIN"/>
    <property type="match status" value="1"/>
</dbReference>
<dbReference type="GO" id="GO:0046983">
    <property type="term" value="F:protein dimerization activity"/>
    <property type="evidence" value="ECO:0007669"/>
    <property type="project" value="InterPro"/>
</dbReference>
<dbReference type="EMBL" id="JAUJYN010000005">
    <property type="protein sequence ID" value="KAK1271058.1"/>
    <property type="molecule type" value="Genomic_DNA"/>
</dbReference>
<dbReference type="PANTHER" id="PTHR12565:SF431">
    <property type="entry name" value="TRANSCRIPTION FACTOR BHLH137"/>
    <property type="match status" value="1"/>
</dbReference>
<organism evidence="8 9">
    <name type="scientific">Acorus gramineus</name>
    <name type="common">Dwarf sweet flag</name>
    <dbReference type="NCBI Taxonomy" id="55184"/>
    <lineage>
        <taxon>Eukaryota</taxon>
        <taxon>Viridiplantae</taxon>
        <taxon>Streptophyta</taxon>
        <taxon>Embryophyta</taxon>
        <taxon>Tracheophyta</taxon>
        <taxon>Spermatophyta</taxon>
        <taxon>Magnoliopsida</taxon>
        <taxon>Liliopsida</taxon>
        <taxon>Acoraceae</taxon>
        <taxon>Acorus</taxon>
    </lineage>
</organism>
<feature type="compositionally biased region" description="Basic and acidic residues" evidence="6">
    <location>
        <begin position="123"/>
        <end position="133"/>
    </location>
</feature>
<feature type="compositionally biased region" description="Polar residues" evidence="6">
    <location>
        <begin position="79"/>
        <end position="93"/>
    </location>
</feature>
<keyword evidence="9" id="KW-1185">Reference proteome</keyword>
<accession>A0AAV9B3M2</accession>
<dbReference type="PROSITE" id="PS50888">
    <property type="entry name" value="BHLH"/>
    <property type="match status" value="1"/>
</dbReference>
<feature type="domain" description="BHLH" evidence="7">
    <location>
        <begin position="148"/>
        <end position="198"/>
    </location>
</feature>
<keyword evidence="4" id="KW-0804">Transcription</keyword>
<comment type="subcellular location">
    <subcellularLocation>
        <location evidence="1">Nucleus</location>
    </subcellularLocation>
</comment>
<evidence type="ECO:0000256" key="1">
    <source>
        <dbReference type="ARBA" id="ARBA00004123"/>
    </source>
</evidence>
<dbReference type="GO" id="GO:0005634">
    <property type="term" value="C:nucleus"/>
    <property type="evidence" value="ECO:0007669"/>
    <property type="project" value="UniProtKB-SubCell"/>
</dbReference>
<dbReference type="InterPro" id="IPR036638">
    <property type="entry name" value="HLH_DNA-bd_sf"/>
</dbReference>
<reference evidence="8" key="2">
    <citation type="submission" date="2023-06" db="EMBL/GenBank/DDBJ databases">
        <authorList>
            <person name="Ma L."/>
            <person name="Liu K.-W."/>
            <person name="Li Z."/>
            <person name="Hsiao Y.-Y."/>
            <person name="Qi Y."/>
            <person name="Fu T."/>
            <person name="Tang G."/>
            <person name="Zhang D."/>
            <person name="Sun W.-H."/>
            <person name="Liu D.-K."/>
            <person name="Li Y."/>
            <person name="Chen G.-Z."/>
            <person name="Liu X.-D."/>
            <person name="Liao X.-Y."/>
            <person name="Jiang Y.-T."/>
            <person name="Yu X."/>
            <person name="Hao Y."/>
            <person name="Huang J."/>
            <person name="Zhao X.-W."/>
            <person name="Ke S."/>
            <person name="Chen Y.-Y."/>
            <person name="Wu W.-L."/>
            <person name="Hsu J.-L."/>
            <person name="Lin Y.-F."/>
            <person name="Huang M.-D."/>
            <person name="Li C.-Y."/>
            <person name="Huang L."/>
            <person name="Wang Z.-W."/>
            <person name="Zhao X."/>
            <person name="Zhong W.-Y."/>
            <person name="Peng D.-H."/>
            <person name="Ahmad S."/>
            <person name="Lan S."/>
            <person name="Zhang J.-S."/>
            <person name="Tsai W.-C."/>
            <person name="Van De Peer Y."/>
            <person name="Liu Z.-J."/>
        </authorList>
    </citation>
    <scope>NUCLEOTIDE SEQUENCE</scope>
    <source>
        <strain evidence="8">SCP</strain>
        <tissue evidence="8">Leaves</tissue>
    </source>
</reference>
<gene>
    <name evidence="8" type="ORF">QJS04_geneDACA020902</name>
</gene>
<dbReference type="InterPro" id="IPR011598">
    <property type="entry name" value="bHLH_dom"/>
</dbReference>
<dbReference type="Proteomes" id="UP001179952">
    <property type="component" value="Unassembled WGS sequence"/>
</dbReference>
<evidence type="ECO:0000256" key="2">
    <source>
        <dbReference type="ARBA" id="ARBA00005510"/>
    </source>
</evidence>
<dbReference type="AlphaFoldDB" id="A0AAV9B3M2"/>
<feature type="compositionally biased region" description="Basic and acidic residues" evidence="6">
    <location>
        <begin position="311"/>
        <end position="326"/>
    </location>
</feature>
<dbReference type="Gene3D" id="4.10.280.10">
    <property type="entry name" value="Helix-loop-helix DNA-binding domain"/>
    <property type="match status" value="1"/>
</dbReference>
<dbReference type="SUPFAM" id="SSF47459">
    <property type="entry name" value="HLH, helix-loop-helix DNA-binding domain"/>
    <property type="match status" value="1"/>
</dbReference>